<dbReference type="EMBL" id="SLTU01000003">
    <property type="protein sequence ID" value="TDA71937.1"/>
    <property type="molecule type" value="Genomic_DNA"/>
</dbReference>
<dbReference type="GO" id="GO:0016788">
    <property type="term" value="F:hydrolase activity, acting on ester bonds"/>
    <property type="evidence" value="ECO:0007669"/>
    <property type="project" value="InterPro"/>
</dbReference>
<gene>
    <name evidence="2" type="ORF">CE91St7_13990</name>
    <name evidence="8" type="ORF">E1I98_24030</name>
    <name evidence="9" type="ORF">E1J06_19800</name>
    <name evidence="5" type="ORF">F2Y51_12145</name>
    <name evidence="4" type="ORF">F2Y58_12310</name>
    <name evidence="3" type="ORF">F2Y61_08335</name>
    <name evidence="6" type="ORF">KSU80_08805</name>
    <name evidence="7" type="ORF">RVH45_15895</name>
</gene>
<evidence type="ECO:0000313" key="13">
    <source>
        <dbReference type="Proteomes" id="UP000441162"/>
    </source>
</evidence>
<reference evidence="7" key="5">
    <citation type="submission" date="2023-10" db="EMBL/GenBank/DDBJ databases">
        <title>Genome of Potential pathogenic bacteria in Crohn's disease.</title>
        <authorList>
            <person name="Rodriguez-Palacios A."/>
        </authorList>
    </citation>
    <scope>NUCLEOTIDE SEQUENCE</scope>
    <source>
        <strain evidence="7">CavFT-hAR62</strain>
    </source>
</reference>
<dbReference type="EMBL" id="VVZA01000009">
    <property type="protein sequence ID" value="KAA5404726.1"/>
    <property type="molecule type" value="Genomic_DNA"/>
</dbReference>
<keyword evidence="8" id="KW-0378">Hydrolase</keyword>
<dbReference type="KEGG" id="bdo:EL88_00480"/>
<comment type="caution">
    <text evidence="8">The sequence shown here is derived from an EMBL/GenBank/DDBJ whole genome shotgun (WGS) entry which is preliminary data.</text>
</comment>
<dbReference type="GO" id="GO:0005829">
    <property type="term" value="C:cytosol"/>
    <property type="evidence" value="ECO:0007669"/>
    <property type="project" value="TreeGrafter"/>
</dbReference>
<feature type="binding site" evidence="1">
    <location>
        <position position="127"/>
    </location>
    <ligand>
        <name>a divalent metal cation</name>
        <dbReference type="ChEBI" id="CHEBI:60240"/>
        <label>2</label>
    </ligand>
</feature>
<dbReference type="PIRSF" id="PIRSF005902">
    <property type="entry name" value="DNase_TatD"/>
    <property type="match status" value="1"/>
</dbReference>
<evidence type="ECO:0000313" key="14">
    <source>
        <dbReference type="Proteomes" id="UP000481616"/>
    </source>
</evidence>
<dbReference type="InterPro" id="IPR001130">
    <property type="entry name" value="TatD-like"/>
</dbReference>
<evidence type="ECO:0000313" key="6">
    <source>
        <dbReference type="EMBL" id="MBV3123278.1"/>
    </source>
</evidence>
<dbReference type="GO" id="GO:0046872">
    <property type="term" value="F:metal ion binding"/>
    <property type="evidence" value="ECO:0007669"/>
    <property type="project" value="UniProtKB-KW"/>
</dbReference>
<dbReference type="EMBL" id="JAHOAX010000006">
    <property type="protein sequence ID" value="MBV3123278.1"/>
    <property type="molecule type" value="Genomic_DNA"/>
</dbReference>
<dbReference type="Proteomes" id="UP001181086">
    <property type="component" value="Unassembled WGS sequence"/>
</dbReference>
<reference evidence="12 13" key="1">
    <citation type="journal article" date="2019" name="Nat. Med.">
        <title>A library of human gut bacterial isolates paired with longitudinal multiomics data enables mechanistic microbiome research.</title>
        <authorList>
            <person name="Poyet M."/>
            <person name="Groussin M."/>
            <person name="Gibbons S.M."/>
            <person name="Avila-Pacheco J."/>
            <person name="Jiang X."/>
            <person name="Kearney S.M."/>
            <person name="Perrotta A.R."/>
            <person name="Berdy B."/>
            <person name="Zhao S."/>
            <person name="Lieberman T.D."/>
            <person name="Swanson P.K."/>
            <person name="Smith M."/>
            <person name="Roesemann S."/>
            <person name="Alexander J.E."/>
            <person name="Rich S.A."/>
            <person name="Livny J."/>
            <person name="Vlamakis H."/>
            <person name="Clish C."/>
            <person name="Bullock K."/>
            <person name="Deik A."/>
            <person name="Scott J."/>
            <person name="Pierce K.A."/>
            <person name="Xavier R.J."/>
            <person name="Alm E.J."/>
        </authorList>
    </citation>
    <scope>NUCLEOTIDE SEQUENCE [LARGE SCALE GENOMIC DNA]</scope>
    <source>
        <strain evidence="4 14">BIOML-A1</strain>
        <strain evidence="5 13">BIOML-A4</strain>
        <strain evidence="3 12">BIOML-A5</strain>
    </source>
</reference>
<protein>
    <submittedName>
        <fullName evidence="8">Hydrolase TatD</fullName>
    </submittedName>
    <submittedName>
        <fullName evidence="2">TatD family hydrolase</fullName>
    </submittedName>
</protein>
<evidence type="ECO:0000313" key="9">
    <source>
        <dbReference type="EMBL" id="TDB03433.1"/>
    </source>
</evidence>
<keyword evidence="1" id="KW-0479">Metal-binding</keyword>
<dbReference type="Proteomes" id="UP000777173">
    <property type="component" value="Unassembled WGS sequence"/>
</dbReference>
<dbReference type="EMBL" id="VVZB01000003">
    <property type="protein sequence ID" value="KAA5384281.1"/>
    <property type="molecule type" value="Genomic_DNA"/>
</dbReference>
<dbReference type="EMBL" id="JAWDEV010000011">
    <property type="protein sequence ID" value="MDU0271338.1"/>
    <property type="molecule type" value="Genomic_DNA"/>
</dbReference>
<sequence length="209" mass="23774">MLLDIHTHHKEGIPGENILNVEPGLFEPAEGCYYSIGIHPWKVLETEPEDWKRLEDAAGHPSVLAIGEAGLDKLASADILLQKEVLIRQILLSESVGKPLVIHCVKAFNELIELKKRYRPQMPWVVHGFRNNLNIACRLMQEDIYFSLGEKYQPDVLQNVPLERLLAETDESPLDIRTVIGQMAEAKDVAVSLLCDRISENTRKIFFQR</sequence>
<dbReference type="eggNOG" id="COG0084">
    <property type="taxonomic scope" value="Bacteria"/>
</dbReference>
<organism evidence="8 10">
    <name type="scientific">Phocaeicola dorei</name>
    <dbReference type="NCBI Taxonomy" id="357276"/>
    <lineage>
        <taxon>Bacteria</taxon>
        <taxon>Pseudomonadati</taxon>
        <taxon>Bacteroidota</taxon>
        <taxon>Bacteroidia</taxon>
        <taxon>Bacteroidales</taxon>
        <taxon>Bacteroidaceae</taxon>
        <taxon>Phocaeicola</taxon>
    </lineage>
</organism>
<reference evidence="6" key="3">
    <citation type="submission" date="2021-06" db="EMBL/GenBank/DDBJ databases">
        <title>Collection of gut derived symbiotic bacterial strains cultured from healthy donors.</title>
        <authorList>
            <person name="Lin H."/>
            <person name="Littmann E."/>
            <person name="Pamer E.G."/>
        </authorList>
    </citation>
    <scope>NUCLEOTIDE SEQUENCE</scope>
    <source>
        <strain evidence="6">MSK.5.10</strain>
    </source>
</reference>
<evidence type="ECO:0000313" key="8">
    <source>
        <dbReference type="EMBL" id="TDA71937.1"/>
    </source>
</evidence>
<evidence type="ECO:0000313" key="12">
    <source>
        <dbReference type="Proteomes" id="UP000347681"/>
    </source>
</evidence>
<dbReference type="EMBL" id="VVYY01000009">
    <property type="protein sequence ID" value="KAA5397494.1"/>
    <property type="molecule type" value="Genomic_DNA"/>
</dbReference>
<proteinExistence type="predicted"/>
<dbReference type="AlphaFoldDB" id="A0A076IKZ2"/>
<dbReference type="SUPFAM" id="SSF51556">
    <property type="entry name" value="Metallo-dependent hydrolases"/>
    <property type="match status" value="1"/>
</dbReference>
<evidence type="ECO:0000313" key="11">
    <source>
        <dbReference type="Proteomes" id="UP000294834"/>
    </source>
</evidence>
<dbReference type="Proteomes" id="UP000441162">
    <property type="component" value="Unassembled WGS sequence"/>
</dbReference>
<evidence type="ECO:0000313" key="10">
    <source>
        <dbReference type="Proteomes" id="UP000294527"/>
    </source>
</evidence>
<evidence type="ECO:0000256" key="1">
    <source>
        <dbReference type="PIRSR" id="PIRSR005902-1"/>
    </source>
</evidence>
<dbReference type="InterPro" id="IPR032466">
    <property type="entry name" value="Metal_Hydrolase"/>
</dbReference>
<feature type="binding site" evidence="1">
    <location>
        <position position="68"/>
    </location>
    <ligand>
        <name>a divalent metal cation</name>
        <dbReference type="ChEBI" id="CHEBI:60240"/>
        <label>1</label>
    </ligand>
</feature>
<dbReference type="Gene3D" id="3.20.20.140">
    <property type="entry name" value="Metal-dependent hydrolases"/>
    <property type="match status" value="1"/>
</dbReference>
<dbReference type="PANTHER" id="PTHR46124:SF2">
    <property type="entry name" value="D-AMINOACYL-TRNA DEACYLASE"/>
    <property type="match status" value="1"/>
</dbReference>
<name>A0A076IKZ2_9BACT</name>
<dbReference type="PANTHER" id="PTHR46124">
    <property type="entry name" value="D-AMINOACYL-TRNA DEACYLASE"/>
    <property type="match status" value="1"/>
</dbReference>
<dbReference type="Proteomes" id="UP000481616">
    <property type="component" value="Unassembled WGS sequence"/>
</dbReference>
<evidence type="ECO:0000313" key="2">
    <source>
        <dbReference type="EMBL" id="GKH80515.1"/>
    </source>
</evidence>
<evidence type="ECO:0000313" key="3">
    <source>
        <dbReference type="EMBL" id="KAA5384281.1"/>
    </source>
</evidence>
<dbReference type="Proteomes" id="UP000294527">
    <property type="component" value="Unassembled WGS sequence"/>
</dbReference>
<reference evidence="10 11" key="2">
    <citation type="journal article" date="2019" name="Nat. Microbiol.">
        <title>Genomic variation and strain-specific functional adaptation in the human gut microbiome during early life.</title>
        <authorList>
            <person name="Vatanen T."/>
            <person name="Plichta D.R."/>
            <person name="Somani J."/>
            <person name="Munch P.C."/>
            <person name="Arthur T.D."/>
            <person name="Hall A.B."/>
            <person name="Rudolf S."/>
            <person name="Oakeley E.J."/>
            <person name="Ke X."/>
            <person name="Young R.A."/>
            <person name="Haiser H.J."/>
            <person name="Kolde R."/>
            <person name="Yassour M."/>
            <person name="Luopajarvi K."/>
            <person name="Siljander H."/>
            <person name="Virtanen S.M."/>
            <person name="Ilonen J."/>
            <person name="Uibo R."/>
            <person name="Tillmann V."/>
            <person name="Mokurov S."/>
            <person name="Dorshakova N."/>
            <person name="Porter J.A."/>
            <person name="McHardy A.C."/>
            <person name="Lahdesmaki H."/>
            <person name="Vlamakis H."/>
            <person name="Huttenhower C."/>
            <person name="Knip M."/>
            <person name="Xavier R.J."/>
        </authorList>
    </citation>
    <scope>NUCLEOTIDE SEQUENCE [LARGE SCALE GENOMIC DNA]</scope>
    <source>
        <strain evidence="8 10">RJX1047</strain>
        <strain evidence="9 11">RJX1052</strain>
    </source>
</reference>
<evidence type="ECO:0000313" key="4">
    <source>
        <dbReference type="EMBL" id="KAA5397494.1"/>
    </source>
</evidence>
<dbReference type="KEGG" id="bdh:GV66_05665"/>
<dbReference type="Pfam" id="PF01026">
    <property type="entry name" value="TatD_DNase"/>
    <property type="match status" value="1"/>
</dbReference>
<dbReference type="EMBL" id="BQOB01000001">
    <property type="protein sequence ID" value="GKH80515.1"/>
    <property type="molecule type" value="Genomic_DNA"/>
</dbReference>
<dbReference type="Proteomes" id="UP000347681">
    <property type="component" value="Unassembled WGS sequence"/>
</dbReference>
<feature type="binding site" evidence="1">
    <location>
        <position position="103"/>
    </location>
    <ligand>
        <name>a divalent metal cation</name>
        <dbReference type="ChEBI" id="CHEBI:60240"/>
        <label>2</label>
    </ligand>
</feature>
<dbReference type="EMBL" id="SLTX01000002">
    <property type="protein sequence ID" value="TDB03433.1"/>
    <property type="molecule type" value="Genomic_DNA"/>
</dbReference>
<evidence type="ECO:0000313" key="5">
    <source>
        <dbReference type="EMBL" id="KAA5404726.1"/>
    </source>
</evidence>
<dbReference type="Proteomes" id="UP000294834">
    <property type="component" value="Unassembled WGS sequence"/>
</dbReference>
<reference evidence="2" key="4">
    <citation type="submission" date="2022-01" db="EMBL/GenBank/DDBJ databases">
        <title>Novel bile acid biosynthetic pathways are enriched in the microbiome of centenarians.</title>
        <authorList>
            <person name="Sato Y."/>
            <person name="Atarashi K."/>
            <person name="Plichta R.D."/>
            <person name="Arai Y."/>
            <person name="Sasajima S."/>
            <person name="Kearney M.S."/>
            <person name="Suda W."/>
            <person name="Takeshita K."/>
            <person name="Sasaki T."/>
            <person name="Okamoto S."/>
            <person name="Skelly N.A."/>
            <person name="Okamura Y."/>
            <person name="Vlamakis H."/>
            <person name="Li Y."/>
            <person name="Tanoue T."/>
            <person name="Takei H."/>
            <person name="Nittono H."/>
            <person name="Narushima S."/>
            <person name="Irie J."/>
            <person name="Itoh H."/>
            <person name="Moriya K."/>
            <person name="Sugiura Y."/>
            <person name="Suematsu M."/>
            <person name="Moritoki N."/>
            <person name="Shibata S."/>
            <person name="Littman R.D."/>
            <person name="Fischbach A.M."/>
            <person name="Uwamino Y."/>
            <person name="Inoue T."/>
            <person name="Honda A."/>
            <person name="Hattori M."/>
            <person name="Murai T."/>
            <person name="Xavier J.R."/>
            <person name="Hirose N."/>
            <person name="Honda K."/>
        </authorList>
    </citation>
    <scope>NUCLEOTIDE SEQUENCE</scope>
    <source>
        <strain evidence="2">CE91-St7</strain>
    </source>
</reference>
<dbReference type="RefSeq" id="WP_007841686.1">
    <property type="nucleotide sequence ID" value="NZ_BAABZF010000001.1"/>
</dbReference>
<dbReference type="Proteomes" id="UP001055104">
    <property type="component" value="Unassembled WGS sequence"/>
</dbReference>
<feature type="binding site" evidence="1">
    <location>
        <position position="170"/>
    </location>
    <ligand>
        <name>a divalent metal cation</name>
        <dbReference type="ChEBI" id="CHEBI:60240"/>
        <label>1</label>
    </ligand>
</feature>
<evidence type="ECO:0000313" key="7">
    <source>
        <dbReference type="EMBL" id="MDU0271338.1"/>
    </source>
</evidence>
<accession>A0A076IKZ2</accession>